<dbReference type="Proteomes" id="UP000270296">
    <property type="component" value="Unassembled WGS sequence"/>
</dbReference>
<reference evidence="2 3" key="1">
    <citation type="submission" date="2018-11" db="EMBL/GenBank/DDBJ databases">
        <authorList>
            <consortium name="Pathogen Informatics"/>
        </authorList>
    </citation>
    <scope>NUCLEOTIDE SEQUENCE [LARGE SCALE GENOMIC DNA]</scope>
</reference>
<feature type="region of interest" description="Disordered" evidence="1">
    <location>
        <begin position="163"/>
        <end position="182"/>
    </location>
</feature>
<gene>
    <name evidence="2" type="ORF">SBAD_LOCUS2665</name>
</gene>
<evidence type="ECO:0000313" key="3">
    <source>
        <dbReference type="Proteomes" id="UP000270296"/>
    </source>
</evidence>
<dbReference type="EMBL" id="UZAM01007344">
    <property type="protein sequence ID" value="VDO98526.1"/>
    <property type="molecule type" value="Genomic_DNA"/>
</dbReference>
<dbReference type="AlphaFoldDB" id="A0A3P7Z9N3"/>
<keyword evidence="3" id="KW-1185">Reference proteome</keyword>
<proteinExistence type="predicted"/>
<organism evidence="2 3">
    <name type="scientific">Soboliphyme baturini</name>
    <dbReference type="NCBI Taxonomy" id="241478"/>
    <lineage>
        <taxon>Eukaryota</taxon>
        <taxon>Metazoa</taxon>
        <taxon>Ecdysozoa</taxon>
        <taxon>Nematoda</taxon>
        <taxon>Enoplea</taxon>
        <taxon>Dorylaimia</taxon>
        <taxon>Dioctophymatida</taxon>
        <taxon>Dioctophymatoidea</taxon>
        <taxon>Soboliphymatidae</taxon>
        <taxon>Soboliphyme</taxon>
    </lineage>
</organism>
<evidence type="ECO:0000256" key="1">
    <source>
        <dbReference type="SAM" id="MobiDB-lite"/>
    </source>
</evidence>
<accession>A0A3P7Z9N3</accession>
<protein>
    <submittedName>
        <fullName evidence="2">Uncharacterized protein</fullName>
    </submittedName>
</protein>
<name>A0A3P7Z9N3_9BILA</name>
<evidence type="ECO:0000313" key="2">
    <source>
        <dbReference type="EMBL" id="VDO98526.1"/>
    </source>
</evidence>
<sequence length="182" mass="20160">MFVLSYRTFRSGRVVSAVITPGGQLKSREKIEPLLTPPTNKPCFHSSHAAASERRRLAMVIDDWSMDQRRAPKTHFGELSLVDGWSMAGRDGRVVGEQAENLAALALIKPTDERTNEERSYIATEASDRAPDDRRPTTADCRCLVLRESAALAAIDASRMVDLRAGSKPASKRRLPPNFRSP</sequence>